<dbReference type="Proteomes" id="UP001187192">
    <property type="component" value="Unassembled WGS sequence"/>
</dbReference>
<feature type="compositionally biased region" description="Basic and acidic residues" evidence="1">
    <location>
        <begin position="1"/>
        <end position="14"/>
    </location>
</feature>
<proteinExistence type="predicted"/>
<gene>
    <name evidence="3" type="ORF">TIFTF001_024236</name>
</gene>
<name>A0AA88AMZ9_FICCA</name>
<sequence length="204" mass="22135">MVAKAKDSTMEIKVHNTSSTMEKSNHLKLSELQPLIKYEKSNSGHRKSISIHRKADVYHLVGHMIPSGLVFRWATGLCRSQVSLPWSLAPCSCGRRSGSRLLQSRAWRVGCHSSSLDLGASVARVNGYHESWAPSFCDGPIAPMAAPALMGVALLEVVVVPLFSFVCFLCFSRCLAECCLVSGSCVLVTHCPFGGSLTVRWLAG</sequence>
<keyword evidence="2" id="KW-0812">Transmembrane</keyword>
<evidence type="ECO:0000313" key="4">
    <source>
        <dbReference type="Proteomes" id="UP001187192"/>
    </source>
</evidence>
<evidence type="ECO:0000256" key="1">
    <source>
        <dbReference type="SAM" id="MobiDB-lite"/>
    </source>
</evidence>
<evidence type="ECO:0000313" key="3">
    <source>
        <dbReference type="EMBL" id="GMN55110.1"/>
    </source>
</evidence>
<keyword evidence="2" id="KW-1133">Transmembrane helix</keyword>
<reference evidence="3" key="1">
    <citation type="submission" date="2023-07" db="EMBL/GenBank/DDBJ databases">
        <title>draft genome sequence of fig (Ficus carica).</title>
        <authorList>
            <person name="Takahashi T."/>
            <person name="Nishimura K."/>
        </authorList>
    </citation>
    <scope>NUCLEOTIDE SEQUENCE</scope>
</reference>
<accession>A0AA88AMZ9</accession>
<keyword evidence="4" id="KW-1185">Reference proteome</keyword>
<protein>
    <submittedName>
        <fullName evidence="3">Uncharacterized protein</fullName>
    </submittedName>
</protein>
<evidence type="ECO:0000256" key="2">
    <source>
        <dbReference type="SAM" id="Phobius"/>
    </source>
</evidence>
<dbReference type="EMBL" id="BTGU01000055">
    <property type="protein sequence ID" value="GMN55110.1"/>
    <property type="molecule type" value="Genomic_DNA"/>
</dbReference>
<dbReference type="AlphaFoldDB" id="A0AA88AMZ9"/>
<keyword evidence="2" id="KW-0472">Membrane</keyword>
<comment type="caution">
    <text evidence="3">The sequence shown here is derived from an EMBL/GenBank/DDBJ whole genome shotgun (WGS) entry which is preliminary data.</text>
</comment>
<feature type="region of interest" description="Disordered" evidence="1">
    <location>
        <begin position="1"/>
        <end position="25"/>
    </location>
</feature>
<organism evidence="3 4">
    <name type="scientific">Ficus carica</name>
    <name type="common">Common fig</name>
    <dbReference type="NCBI Taxonomy" id="3494"/>
    <lineage>
        <taxon>Eukaryota</taxon>
        <taxon>Viridiplantae</taxon>
        <taxon>Streptophyta</taxon>
        <taxon>Embryophyta</taxon>
        <taxon>Tracheophyta</taxon>
        <taxon>Spermatophyta</taxon>
        <taxon>Magnoliopsida</taxon>
        <taxon>eudicotyledons</taxon>
        <taxon>Gunneridae</taxon>
        <taxon>Pentapetalae</taxon>
        <taxon>rosids</taxon>
        <taxon>fabids</taxon>
        <taxon>Rosales</taxon>
        <taxon>Moraceae</taxon>
        <taxon>Ficeae</taxon>
        <taxon>Ficus</taxon>
    </lineage>
</organism>
<feature type="transmembrane region" description="Helical" evidence="2">
    <location>
        <begin position="144"/>
        <end position="171"/>
    </location>
</feature>